<organism evidence="2 3">
    <name type="scientific">Dibothriocephalus latus</name>
    <name type="common">Fish tapeworm</name>
    <name type="synonym">Diphyllobothrium latum</name>
    <dbReference type="NCBI Taxonomy" id="60516"/>
    <lineage>
        <taxon>Eukaryota</taxon>
        <taxon>Metazoa</taxon>
        <taxon>Spiralia</taxon>
        <taxon>Lophotrochozoa</taxon>
        <taxon>Platyhelminthes</taxon>
        <taxon>Cestoda</taxon>
        <taxon>Eucestoda</taxon>
        <taxon>Diphyllobothriidea</taxon>
        <taxon>Diphyllobothriidae</taxon>
        <taxon>Dibothriocephalus</taxon>
    </lineage>
</organism>
<dbReference type="AlphaFoldDB" id="A0A3P7P3S8"/>
<protein>
    <submittedName>
        <fullName evidence="2">Uncharacterized protein</fullName>
    </submittedName>
</protein>
<dbReference type="EMBL" id="UYRU01054483">
    <property type="protein sequence ID" value="VDN12676.1"/>
    <property type="molecule type" value="Genomic_DNA"/>
</dbReference>
<dbReference type="Proteomes" id="UP000281553">
    <property type="component" value="Unassembled WGS sequence"/>
</dbReference>
<proteinExistence type="predicted"/>
<name>A0A3P7P3S8_DIBLA</name>
<accession>A0A3P7P3S8</accession>
<evidence type="ECO:0000256" key="1">
    <source>
        <dbReference type="SAM" id="Phobius"/>
    </source>
</evidence>
<keyword evidence="1" id="KW-1133">Transmembrane helix</keyword>
<keyword evidence="1" id="KW-0472">Membrane</keyword>
<evidence type="ECO:0000313" key="2">
    <source>
        <dbReference type="EMBL" id="VDN12676.1"/>
    </source>
</evidence>
<keyword evidence="3" id="KW-1185">Reference proteome</keyword>
<evidence type="ECO:0000313" key="3">
    <source>
        <dbReference type="Proteomes" id="UP000281553"/>
    </source>
</evidence>
<gene>
    <name evidence="2" type="ORF">DILT_LOCUS8507</name>
</gene>
<sequence length="108" mass="11980">MHALYFPTKQRLCLIPAISITNDESERTVSKPDSVWTNFLNKVASQRRLAIAALVLTVLTLAALVGLGAFFCYRRKFGAASPAKGRGKYRILYNTDGDEVVGNHHPLF</sequence>
<keyword evidence="1" id="KW-0812">Transmembrane</keyword>
<reference evidence="2 3" key="1">
    <citation type="submission" date="2018-11" db="EMBL/GenBank/DDBJ databases">
        <authorList>
            <consortium name="Pathogen Informatics"/>
        </authorList>
    </citation>
    <scope>NUCLEOTIDE SEQUENCE [LARGE SCALE GENOMIC DNA]</scope>
</reference>
<feature type="transmembrane region" description="Helical" evidence="1">
    <location>
        <begin position="49"/>
        <end position="73"/>
    </location>
</feature>